<gene>
    <name evidence="1" type="ORF">Enr8_37750</name>
</gene>
<dbReference type="OrthoDB" id="285989at2"/>
<accession>A0A5C5V1M4</accession>
<name>A0A5C5V1M4_9BACT</name>
<dbReference type="SUPFAM" id="SSF49785">
    <property type="entry name" value="Galactose-binding domain-like"/>
    <property type="match status" value="1"/>
</dbReference>
<evidence type="ECO:0000313" key="1">
    <source>
        <dbReference type="EMBL" id="TWT31850.1"/>
    </source>
</evidence>
<sequence length="127" mass="13504">MSDAPHSIRLNGPWQVCFAPGAQPTRVNLPRDWSTLSTTTCDGALTLTRFFNAPTGLVPGDQVMLVLDALPFSGNVTLNGAVLGDFSGSRQFSIVDQIELRNQLEISGSSLATGQPAGEVRLEIFAS</sequence>
<dbReference type="AlphaFoldDB" id="A0A5C5V1M4"/>
<dbReference type="InterPro" id="IPR008979">
    <property type="entry name" value="Galactose-bd-like_sf"/>
</dbReference>
<evidence type="ECO:0000313" key="2">
    <source>
        <dbReference type="Proteomes" id="UP000318878"/>
    </source>
</evidence>
<dbReference type="RefSeq" id="WP_146434327.1">
    <property type="nucleotide sequence ID" value="NZ_SJPF01000004.1"/>
</dbReference>
<proteinExistence type="predicted"/>
<comment type="caution">
    <text evidence="1">The sequence shown here is derived from an EMBL/GenBank/DDBJ whole genome shotgun (WGS) entry which is preliminary data.</text>
</comment>
<protein>
    <submittedName>
        <fullName evidence="1">Uncharacterized protein</fullName>
    </submittedName>
</protein>
<keyword evidence="2" id="KW-1185">Reference proteome</keyword>
<organism evidence="1 2">
    <name type="scientific">Blastopirellula retiformator</name>
    <dbReference type="NCBI Taxonomy" id="2527970"/>
    <lineage>
        <taxon>Bacteria</taxon>
        <taxon>Pseudomonadati</taxon>
        <taxon>Planctomycetota</taxon>
        <taxon>Planctomycetia</taxon>
        <taxon>Pirellulales</taxon>
        <taxon>Pirellulaceae</taxon>
        <taxon>Blastopirellula</taxon>
    </lineage>
</organism>
<dbReference type="Proteomes" id="UP000318878">
    <property type="component" value="Unassembled WGS sequence"/>
</dbReference>
<reference evidence="1 2" key="1">
    <citation type="submission" date="2019-02" db="EMBL/GenBank/DDBJ databases">
        <title>Deep-cultivation of Planctomycetes and their phenomic and genomic characterization uncovers novel biology.</title>
        <authorList>
            <person name="Wiegand S."/>
            <person name="Jogler M."/>
            <person name="Boedeker C."/>
            <person name="Pinto D."/>
            <person name="Vollmers J."/>
            <person name="Rivas-Marin E."/>
            <person name="Kohn T."/>
            <person name="Peeters S.H."/>
            <person name="Heuer A."/>
            <person name="Rast P."/>
            <person name="Oberbeckmann S."/>
            <person name="Bunk B."/>
            <person name="Jeske O."/>
            <person name="Meyerdierks A."/>
            <person name="Storesund J.E."/>
            <person name="Kallscheuer N."/>
            <person name="Luecker S."/>
            <person name="Lage O.M."/>
            <person name="Pohl T."/>
            <person name="Merkel B.J."/>
            <person name="Hornburger P."/>
            <person name="Mueller R.-W."/>
            <person name="Bruemmer F."/>
            <person name="Labrenz M."/>
            <person name="Spormann A.M."/>
            <person name="Op Den Camp H."/>
            <person name="Overmann J."/>
            <person name="Amann R."/>
            <person name="Jetten M.S.M."/>
            <person name="Mascher T."/>
            <person name="Medema M.H."/>
            <person name="Devos D.P."/>
            <person name="Kaster A.-K."/>
            <person name="Ovreas L."/>
            <person name="Rohde M."/>
            <person name="Galperin M.Y."/>
            <person name="Jogler C."/>
        </authorList>
    </citation>
    <scope>NUCLEOTIDE SEQUENCE [LARGE SCALE GENOMIC DNA]</scope>
    <source>
        <strain evidence="1 2">Enr8</strain>
    </source>
</reference>
<dbReference type="Gene3D" id="2.60.120.260">
    <property type="entry name" value="Galactose-binding domain-like"/>
    <property type="match status" value="1"/>
</dbReference>
<dbReference type="EMBL" id="SJPF01000004">
    <property type="protein sequence ID" value="TWT31850.1"/>
    <property type="molecule type" value="Genomic_DNA"/>
</dbReference>